<name>A0ABT0LZ51_9RHOB</name>
<reference evidence="4 5" key="1">
    <citation type="submission" date="2022-05" db="EMBL/GenBank/DDBJ databases">
        <title>Seasonal and diel survey of microbial diversity of the Tyrrhenian coast.</title>
        <authorList>
            <person name="Gattoni G."/>
            <person name="Corral P."/>
        </authorList>
    </citation>
    <scope>NUCLEOTIDE SEQUENCE [LARGE SCALE GENOMIC DNA]</scope>
    <source>
        <strain evidence="4 5">V10</strain>
    </source>
</reference>
<dbReference type="SUPFAM" id="SSF56003">
    <property type="entry name" value="Molybdenum cofactor-binding domain"/>
    <property type="match status" value="1"/>
</dbReference>
<dbReference type="SUPFAM" id="SSF54665">
    <property type="entry name" value="CO dehydrogenase molybdoprotein N-domain-like"/>
    <property type="match status" value="1"/>
</dbReference>
<dbReference type="RefSeq" id="WP_249056646.1">
    <property type="nucleotide sequence ID" value="NZ_JALZWP010000003.1"/>
</dbReference>
<sequence>MTPHAGIGQSIPRSEDRRLTTGRGRYVDDIVAARETYMAVIRAPHAAARILDIDTSEAEGHPGVLGVLTGKDLIADGIGRLHTMVQRHKRDGTPMERPPFYPLAIERVRFIGEGVAIVVAETRNAARDAADLVEVEYEPLEAVGSALAAAEPDAPAVWPGLVDDNISFVFEAGDSARVESAFAKADHVTRLDFRVTRVSANALEPRNALGSYDAIDDRYTLTSGVQIPHKIRSEIAENTLGIDPMRLRVIAPDVGGAFGMKGSPYPEHILVLWAAKKLGRPVRWTATRSESFLSDFHARDNFTHVELALDKAGTFLGLRVRTKANLGAYLGFNTPHSPTNNLGGLSGVYTTPAIHAEVLGVFTNTQPTAPYRGAGRPEATYAIERVIDLAAQELGIDPVDLRRRNLIPASAMPYDTGFLFVYDTGEFEKNMDIALDASDYKGFEARKKQSEARGMLRGIALINAIEIAGGPFRNTNEEGAEIRFDTGGGVTLLMGTQNHGQGHETTFRQMAVEFLGVQPEAVRVTSGDTDRVIHGRGTFGSRSAMAGGLALQRAADKVLARAKEIAAHLLEADPAQIDFAEGTFHVRDSNRNIRIEDVARASFIRGKLPLDWDMGLGASAIVVPPEANFPNGVHVCEVELDPKTGRVSIERYLVVDDVGTVVNPMLVKGQIHGGVAQGIGQAAGEEIVFDADSAQLLTGSFMDYPMPRASDLPMIDVISNPVPSTNNALGIKGAGEAGAVGALPAYMNAVINALAPLGIRHLDMPATPYRVWQAIEDARQKSD</sequence>
<dbReference type="PANTHER" id="PTHR11908">
    <property type="entry name" value="XANTHINE DEHYDROGENASE"/>
    <property type="match status" value="1"/>
</dbReference>
<gene>
    <name evidence="4" type="ORF">M3N55_04045</name>
</gene>
<organism evidence="4 5">
    <name type="scientific">Roseinatronobacter domitianus</name>
    <dbReference type="NCBI Taxonomy" id="2940293"/>
    <lineage>
        <taxon>Bacteria</taxon>
        <taxon>Pseudomonadati</taxon>
        <taxon>Pseudomonadota</taxon>
        <taxon>Alphaproteobacteria</taxon>
        <taxon>Rhodobacterales</taxon>
        <taxon>Paracoccaceae</taxon>
        <taxon>Roseinatronobacter</taxon>
    </lineage>
</organism>
<dbReference type="Pfam" id="PF20256">
    <property type="entry name" value="MoCoBD_2"/>
    <property type="match status" value="1"/>
</dbReference>
<dbReference type="EMBL" id="JALZWP010000003">
    <property type="protein sequence ID" value="MCL1627892.1"/>
    <property type="molecule type" value="Genomic_DNA"/>
</dbReference>
<dbReference type="Proteomes" id="UP001202550">
    <property type="component" value="Unassembled WGS sequence"/>
</dbReference>
<keyword evidence="1" id="KW-0500">Molybdenum</keyword>
<dbReference type="SMART" id="SM01008">
    <property type="entry name" value="Ald_Xan_dh_C"/>
    <property type="match status" value="1"/>
</dbReference>
<feature type="domain" description="Aldehyde oxidase/xanthine dehydrogenase a/b hammerhead" evidence="3">
    <location>
        <begin position="21"/>
        <end position="141"/>
    </location>
</feature>
<dbReference type="InterPro" id="IPR046867">
    <property type="entry name" value="AldOxase/xan_DH_MoCoBD2"/>
</dbReference>
<evidence type="ECO:0000256" key="1">
    <source>
        <dbReference type="ARBA" id="ARBA00022505"/>
    </source>
</evidence>
<evidence type="ECO:0000256" key="2">
    <source>
        <dbReference type="ARBA" id="ARBA00023002"/>
    </source>
</evidence>
<dbReference type="InterPro" id="IPR000674">
    <property type="entry name" value="Ald_Oxase/Xan_DH_a/b"/>
</dbReference>
<proteinExistence type="predicted"/>
<dbReference type="Pfam" id="PF01315">
    <property type="entry name" value="Ald_Xan_dh_C"/>
    <property type="match status" value="1"/>
</dbReference>
<evidence type="ECO:0000313" key="5">
    <source>
        <dbReference type="Proteomes" id="UP001202550"/>
    </source>
</evidence>
<dbReference type="Gene3D" id="3.30.365.10">
    <property type="entry name" value="Aldehyde oxidase/xanthine dehydrogenase, molybdopterin binding domain"/>
    <property type="match status" value="4"/>
</dbReference>
<protein>
    <submittedName>
        <fullName evidence="4">Xanthine dehydrogenase family protein molybdopterin-binding subunit</fullName>
    </submittedName>
</protein>
<keyword evidence="2" id="KW-0560">Oxidoreductase</keyword>
<dbReference type="Gene3D" id="3.90.1170.50">
    <property type="entry name" value="Aldehyde oxidase/xanthine dehydrogenase, a/b hammerhead"/>
    <property type="match status" value="1"/>
</dbReference>
<dbReference type="InterPro" id="IPR008274">
    <property type="entry name" value="AldOxase/xan_DH_MoCoBD1"/>
</dbReference>
<evidence type="ECO:0000313" key="4">
    <source>
        <dbReference type="EMBL" id="MCL1627892.1"/>
    </source>
</evidence>
<dbReference type="Pfam" id="PF02738">
    <property type="entry name" value="MoCoBD_1"/>
    <property type="match status" value="1"/>
</dbReference>
<evidence type="ECO:0000259" key="3">
    <source>
        <dbReference type="SMART" id="SM01008"/>
    </source>
</evidence>
<dbReference type="PANTHER" id="PTHR11908:SF132">
    <property type="entry name" value="ALDEHYDE OXIDASE 1-RELATED"/>
    <property type="match status" value="1"/>
</dbReference>
<keyword evidence="5" id="KW-1185">Reference proteome</keyword>
<comment type="caution">
    <text evidence="4">The sequence shown here is derived from an EMBL/GenBank/DDBJ whole genome shotgun (WGS) entry which is preliminary data.</text>
</comment>
<accession>A0ABT0LZ51</accession>
<dbReference type="InterPro" id="IPR016208">
    <property type="entry name" value="Ald_Oxase/xanthine_DH-like"/>
</dbReference>
<dbReference type="InterPro" id="IPR036856">
    <property type="entry name" value="Ald_Oxase/Xan_DH_a/b_sf"/>
</dbReference>
<dbReference type="InterPro" id="IPR037165">
    <property type="entry name" value="AldOxase/xan_DH_Mopterin-bd_sf"/>
</dbReference>